<proteinExistence type="predicted"/>
<sequence>MQLVTELVKEFWELLLLEVDVIFELIFAQRSIKNQEPTNIKLMVAIRDKKSGRVSFLGDISLWFWG</sequence>
<reference evidence="1 2" key="1">
    <citation type="submission" date="2023-01" db="EMBL/GenBank/DDBJ databases">
        <title>Genomes from the Australian National Cyanobacteria Reference Collection.</title>
        <authorList>
            <person name="Willis A."/>
            <person name="Lee E.M.F."/>
        </authorList>
    </citation>
    <scope>NUCLEOTIDE SEQUENCE [LARGE SCALE GENOMIC DNA]</scope>
    <source>
        <strain evidence="1 2">CS-537/01</strain>
    </source>
</reference>
<protein>
    <recommendedName>
        <fullName evidence="3">Transposase</fullName>
    </recommendedName>
</protein>
<evidence type="ECO:0000313" key="1">
    <source>
        <dbReference type="EMBL" id="MDB9488054.1"/>
    </source>
</evidence>
<evidence type="ECO:0000313" key="2">
    <source>
        <dbReference type="Proteomes" id="UP001212123"/>
    </source>
</evidence>
<comment type="caution">
    <text evidence="1">The sequence shown here is derived from an EMBL/GenBank/DDBJ whole genome shotgun (WGS) entry which is preliminary data.</text>
</comment>
<dbReference type="RefSeq" id="WP_271805945.1">
    <property type="nucleotide sequence ID" value="NZ_JAQMTU010000100.1"/>
</dbReference>
<dbReference type="EMBL" id="JAQMTU010000100">
    <property type="protein sequence ID" value="MDB9488054.1"/>
    <property type="molecule type" value="Genomic_DNA"/>
</dbReference>
<accession>A0ABT5A7Z9</accession>
<keyword evidence="2" id="KW-1185">Reference proteome</keyword>
<evidence type="ECO:0008006" key="3">
    <source>
        <dbReference type="Google" id="ProtNLM"/>
    </source>
</evidence>
<name>A0ABT5A7Z9_9CYAN</name>
<gene>
    <name evidence="1" type="ORF">PN492_16115</name>
</gene>
<organism evidence="1 2">
    <name type="scientific">Dolichospermum circinale CS-537/01</name>
    <dbReference type="NCBI Taxonomy" id="3021739"/>
    <lineage>
        <taxon>Bacteria</taxon>
        <taxon>Bacillati</taxon>
        <taxon>Cyanobacteriota</taxon>
        <taxon>Cyanophyceae</taxon>
        <taxon>Nostocales</taxon>
        <taxon>Aphanizomenonaceae</taxon>
        <taxon>Dolichospermum</taxon>
        <taxon>Dolichospermum circinale</taxon>
    </lineage>
</organism>
<dbReference type="Proteomes" id="UP001212123">
    <property type="component" value="Unassembled WGS sequence"/>
</dbReference>